<dbReference type="AlphaFoldDB" id="A0A058ZZU5"/>
<name>A0A058ZZU5_EUCGR</name>
<sequence>MSQSQPSEHIALNLLGVFLTTSPFSHFFMAWFLIASLNSFALLKHIPNLKVGFSISTSALNSGCIYSFSLFLFKKSASSANTSTYRLISPIPISISIEPSSSKHLVRIYNSSRSIKGNPSSLAPSASLPHLLSYME</sequence>
<keyword evidence="1" id="KW-0812">Transmembrane</keyword>
<dbReference type="InParanoid" id="A0A058ZZU5"/>
<organism evidence="2">
    <name type="scientific">Eucalyptus grandis</name>
    <name type="common">Flooded gum</name>
    <dbReference type="NCBI Taxonomy" id="71139"/>
    <lineage>
        <taxon>Eukaryota</taxon>
        <taxon>Viridiplantae</taxon>
        <taxon>Streptophyta</taxon>
        <taxon>Embryophyta</taxon>
        <taxon>Tracheophyta</taxon>
        <taxon>Spermatophyta</taxon>
        <taxon>Magnoliopsida</taxon>
        <taxon>eudicotyledons</taxon>
        <taxon>Gunneridae</taxon>
        <taxon>Pentapetalae</taxon>
        <taxon>rosids</taxon>
        <taxon>malvids</taxon>
        <taxon>Myrtales</taxon>
        <taxon>Myrtaceae</taxon>
        <taxon>Myrtoideae</taxon>
        <taxon>Eucalypteae</taxon>
        <taxon>Eucalyptus</taxon>
    </lineage>
</organism>
<keyword evidence="1" id="KW-0472">Membrane</keyword>
<protein>
    <submittedName>
        <fullName evidence="2">Uncharacterized protein</fullName>
    </submittedName>
</protein>
<evidence type="ECO:0000256" key="1">
    <source>
        <dbReference type="SAM" id="Phobius"/>
    </source>
</evidence>
<accession>A0A058ZZU5</accession>
<evidence type="ECO:0000313" key="2">
    <source>
        <dbReference type="EMBL" id="KCW46931.1"/>
    </source>
</evidence>
<dbReference type="Gramene" id="KCW46931">
    <property type="protein sequence ID" value="KCW46931"/>
    <property type="gene ID" value="EUGRSUZ_K00745"/>
</dbReference>
<gene>
    <name evidence="2" type="ORF">EUGRSUZ_K00745</name>
</gene>
<keyword evidence="1" id="KW-1133">Transmembrane helix</keyword>
<feature type="transmembrane region" description="Helical" evidence="1">
    <location>
        <begin position="53"/>
        <end position="73"/>
    </location>
</feature>
<feature type="transmembrane region" description="Helical" evidence="1">
    <location>
        <begin position="12"/>
        <end position="33"/>
    </location>
</feature>
<dbReference type="EMBL" id="KK198763">
    <property type="protein sequence ID" value="KCW46931.1"/>
    <property type="molecule type" value="Genomic_DNA"/>
</dbReference>
<proteinExistence type="predicted"/>
<reference evidence="2" key="1">
    <citation type="submission" date="2013-07" db="EMBL/GenBank/DDBJ databases">
        <title>The genome of Eucalyptus grandis.</title>
        <authorList>
            <person name="Schmutz J."/>
            <person name="Hayes R."/>
            <person name="Myburg A."/>
            <person name="Tuskan G."/>
            <person name="Grattapaglia D."/>
            <person name="Rokhsar D.S."/>
        </authorList>
    </citation>
    <scope>NUCLEOTIDE SEQUENCE</scope>
    <source>
        <tissue evidence="2">Leaf extractions</tissue>
    </source>
</reference>